<dbReference type="STRING" id="1437059.A6A05_10270"/>
<comment type="caution">
    <text evidence="1">The sequence shown here is derived from an EMBL/GenBank/DDBJ whole genome shotgun (WGS) entry which is preliminary data.</text>
</comment>
<gene>
    <name evidence="1" type="ORF">A6A05_10270</name>
</gene>
<dbReference type="OrthoDB" id="7334795at2"/>
<accession>A0A178MSZ2</accession>
<dbReference type="CDD" id="cd02440">
    <property type="entry name" value="AdoMet_MTases"/>
    <property type="match status" value="1"/>
</dbReference>
<keyword evidence="2" id="KW-1185">Reference proteome</keyword>
<name>A0A178MSZ2_9PROT</name>
<proteinExistence type="predicted"/>
<dbReference type="Proteomes" id="UP000078543">
    <property type="component" value="Unassembled WGS sequence"/>
</dbReference>
<dbReference type="Pfam" id="PF13489">
    <property type="entry name" value="Methyltransf_23"/>
    <property type="match status" value="1"/>
</dbReference>
<evidence type="ECO:0000313" key="1">
    <source>
        <dbReference type="EMBL" id="OAN52937.1"/>
    </source>
</evidence>
<dbReference type="InterPro" id="IPR029063">
    <property type="entry name" value="SAM-dependent_MTases_sf"/>
</dbReference>
<dbReference type="Gene3D" id="3.40.50.150">
    <property type="entry name" value="Vaccinia Virus protein VP39"/>
    <property type="match status" value="1"/>
</dbReference>
<sequence>MGGVLGWLDFWNQDNSIYVNRRHLEAHYRTLLARVRPLLPSHDFTLLDYGCGDALMANDIAAQGGSVLLYDAAPFRREVLNRRHAGSDRIKVLDDCQLDGLAPGTCDIVLMVSVLQYIPRAELPALLHRLAPLLSPGGRLILGDVISPDGSVLKDVSAMLRFAAANGFLVGALFGLVRTTFSEYGLLRRRFGLTAYGKDELVALLRQSGWQAEVLHHNLGFDDNRWSLAARPS</sequence>
<reference evidence="1 2" key="1">
    <citation type="submission" date="2016-04" db="EMBL/GenBank/DDBJ databases">
        <title>Draft genome sequence of freshwater magnetotactic bacteria Magnetospirillum marisnigri SP-1 and Magnetospirillum moscoviense BB-1.</title>
        <authorList>
            <person name="Koziaeva V."/>
            <person name="Dziuba M.V."/>
            <person name="Ivanov T.M."/>
            <person name="Kuznetsov B."/>
            <person name="Grouzdev D.S."/>
        </authorList>
    </citation>
    <scope>NUCLEOTIDE SEQUENCE [LARGE SCALE GENOMIC DNA]</scope>
    <source>
        <strain evidence="1 2">BB-1</strain>
    </source>
</reference>
<protein>
    <submittedName>
        <fullName evidence="1">Uncharacterized protein</fullName>
    </submittedName>
</protein>
<organism evidence="1 2">
    <name type="scientific">Magnetospirillum moscoviense</name>
    <dbReference type="NCBI Taxonomy" id="1437059"/>
    <lineage>
        <taxon>Bacteria</taxon>
        <taxon>Pseudomonadati</taxon>
        <taxon>Pseudomonadota</taxon>
        <taxon>Alphaproteobacteria</taxon>
        <taxon>Rhodospirillales</taxon>
        <taxon>Rhodospirillaceae</taxon>
        <taxon>Magnetospirillum</taxon>
    </lineage>
</organism>
<dbReference type="SUPFAM" id="SSF53335">
    <property type="entry name" value="S-adenosyl-L-methionine-dependent methyltransferases"/>
    <property type="match status" value="1"/>
</dbReference>
<dbReference type="EMBL" id="LWQU01000127">
    <property type="protein sequence ID" value="OAN52937.1"/>
    <property type="molecule type" value="Genomic_DNA"/>
</dbReference>
<dbReference type="AlphaFoldDB" id="A0A178MSZ2"/>
<evidence type="ECO:0000313" key="2">
    <source>
        <dbReference type="Proteomes" id="UP000078543"/>
    </source>
</evidence>